<name>J9GVP5_9ZZZZ</name>
<evidence type="ECO:0000256" key="1">
    <source>
        <dbReference type="SAM" id="MobiDB-lite"/>
    </source>
</evidence>
<protein>
    <submittedName>
        <fullName evidence="2">Uncharacterized protein</fullName>
    </submittedName>
</protein>
<dbReference type="AlphaFoldDB" id="J9GVP5"/>
<comment type="caution">
    <text evidence="2">The sequence shown here is derived from an EMBL/GenBank/DDBJ whole genome shotgun (WGS) entry which is preliminary data.</text>
</comment>
<proteinExistence type="predicted"/>
<feature type="region of interest" description="Disordered" evidence="1">
    <location>
        <begin position="1"/>
        <end position="36"/>
    </location>
</feature>
<reference evidence="2" key="1">
    <citation type="journal article" date="2012" name="PLoS ONE">
        <title>Gene sets for utilization of primary and secondary nutrition supplies in the distal gut of endangered iberian lynx.</title>
        <authorList>
            <person name="Alcaide M."/>
            <person name="Messina E."/>
            <person name="Richter M."/>
            <person name="Bargiela R."/>
            <person name="Peplies J."/>
            <person name="Huws S.A."/>
            <person name="Newbold C.J."/>
            <person name="Golyshin P.N."/>
            <person name="Simon M.A."/>
            <person name="Lopez G."/>
            <person name="Yakimov M.M."/>
            <person name="Ferrer M."/>
        </authorList>
    </citation>
    <scope>NUCLEOTIDE SEQUENCE</scope>
</reference>
<organism evidence="2">
    <name type="scientific">gut metagenome</name>
    <dbReference type="NCBI Taxonomy" id="749906"/>
    <lineage>
        <taxon>unclassified sequences</taxon>
        <taxon>metagenomes</taxon>
        <taxon>organismal metagenomes</taxon>
    </lineage>
</organism>
<evidence type="ECO:0000313" key="2">
    <source>
        <dbReference type="EMBL" id="EJX04625.1"/>
    </source>
</evidence>
<gene>
    <name evidence="2" type="ORF">EVA_07262</name>
</gene>
<sequence>MVVVLPDAVPQDPEVPQVHPVCSPVLDSTEQHSGRV</sequence>
<accession>J9GVP5</accession>
<dbReference type="EMBL" id="AMCI01001747">
    <property type="protein sequence ID" value="EJX04625.1"/>
    <property type="molecule type" value="Genomic_DNA"/>
</dbReference>